<evidence type="ECO:0008006" key="3">
    <source>
        <dbReference type="Google" id="ProtNLM"/>
    </source>
</evidence>
<proteinExistence type="predicted"/>
<protein>
    <recommendedName>
        <fullName evidence="3">Sulfotransferase</fullName>
    </recommendedName>
</protein>
<dbReference type="EMBL" id="CAUJNA010001602">
    <property type="protein sequence ID" value="CAJ1387932.1"/>
    <property type="molecule type" value="Genomic_DNA"/>
</dbReference>
<gene>
    <name evidence="1" type="ORF">EVOR1521_LOCUS13904</name>
</gene>
<sequence>KIYQRRSVPDMKPWHALPLLLRSFSATPQPAGSQCMLQTKSMQASDACLSFIHIPKTGGTTVEDCKREAVGGLEELGEIGDWNTCASLRGKDPVTRLWGMCDDQLLCSDPLGSLECSSLSTEPVRLKPSQEQSPLCSVVSTSCSRWHLPPALDEQLKASYHAGACHTFCVVREPLSRLKSEWLYRQDIGELADACSSEALDVFIETALAKARSDMLAWDCHLMPQVYYVFAAGDRRRERICEHVLKLETLEEDFDGLMQGYGLSLRLGETRRDGRNCSAEPSKKMRQLVQDFYSEDYIAFGYPFTDI</sequence>
<reference evidence="1" key="1">
    <citation type="submission" date="2023-08" db="EMBL/GenBank/DDBJ databases">
        <authorList>
            <person name="Chen Y."/>
            <person name="Shah S."/>
            <person name="Dougan E. K."/>
            <person name="Thang M."/>
            <person name="Chan C."/>
        </authorList>
    </citation>
    <scope>NUCLEOTIDE SEQUENCE</scope>
</reference>
<evidence type="ECO:0000313" key="1">
    <source>
        <dbReference type="EMBL" id="CAJ1387932.1"/>
    </source>
</evidence>
<name>A0AA36IK97_9DINO</name>
<dbReference type="AlphaFoldDB" id="A0AA36IK97"/>
<evidence type="ECO:0000313" key="2">
    <source>
        <dbReference type="Proteomes" id="UP001178507"/>
    </source>
</evidence>
<accession>A0AA36IK97</accession>
<dbReference type="Proteomes" id="UP001178507">
    <property type="component" value="Unassembled WGS sequence"/>
</dbReference>
<organism evidence="1 2">
    <name type="scientific">Effrenium voratum</name>
    <dbReference type="NCBI Taxonomy" id="2562239"/>
    <lineage>
        <taxon>Eukaryota</taxon>
        <taxon>Sar</taxon>
        <taxon>Alveolata</taxon>
        <taxon>Dinophyceae</taxon>
        <taxon>Suessiales</taxon>
        <taxon>Symbiodiniaceae</taxon>
        <taxon>Effrenium</taxon>
    </lineage>
</organism>
<feature type="non-terminal residue" evidence="1">
    <location>
        <position position="307"/>
    </location>
</feature>
<keyword evidence="2" id="KW-1185">Reference proteome</keyword>
<comment type="caution">
    <text evidence="1">The sequence shown here is derived from an EMBL/GenBank/DDBJ whole genome shotgun (WGS) entry which is preliminary data.</text>
</comment>